<dbReference type="PROSITE" id="PS51257">
    <property type="entry name" value="PROKAR_LIPOPROTEIN"/>
    <property type="match status" value="1"/>
</dbReference>
<accession>A0A9K3Q2N4</accession>
<name>A0A9K3Q2N4_9STRA</name>
<feature type="signal peptide" evidence="1">
    <location>
        <begin position="1"/>
        <end position="24"/>
    </location>
</feature>
<dbReference type="Proteomes" id="UP000693970">
    <property type="component" value="Unassembled WGS sequence"/>
</dbReference>
<protein>
    <recommendedName>
        <fullName evidence="4">Secreted protein</fullName>
    </recommendedName>
</protein>
<dbReference type="OrthoDB" id="47753at2759"/>
<dbReference type="EMBL" id="JAGRRH010000006">
    <property type="protein sequence ID" value="KAG7368997.1"/>
    <property type="molecule type" value="Genomic_DNA"/>
</dbReference>
<evidence type="ECO:0000256" key="1">
    <source>
        <dbReference type="SAM" id="SignalP"/>
    </source>
</evidence>
<proteinExistence type="predicted"/>
<comment type="caution">
    <text evidence="2">The sequence shown here is derived from an EMBL/GenBank/DDBJ whole genome shotgun (WGS) entry which is preliminary data.</text>
</comment>
<feature type="chain" id="PRO_5039904595" description="Secreted protein" evidence="1">
    <location>
        <begin position="25"/>
        <end position="736"/>
    </location>
</feature>
<dbReference type="AlphaFoldDB" id="A0A9K3Q2N4"/>
<evidence type="ECO:0000313" key="2">
    <source>
        <dbReference type="EMBL" id="KAG7368997.1"/>
    </source>
</evidence>
<keyword evidence="3" id="KW-1185">Reference proteome</keyword>
<sequence>MIRHASFLLIAFSFSLFVVCGCWAFVGSRLQVRPQLAEFRNRKDRVVRTWVLSDSTSRDAPVVEGLMGQDEFERLDAVDKTIRTLCEQLPTILTKPLTAQSAALVYSGESFRLNVDVDVDDTDVNERSDGDNGDFVILQGQKDLIALSDVLVLATAAAQQTNAAISGGAADITVKVDCQIIVDDSCRILRVPWKATAPLLGSTNRNQFEGITDFFLSDEPENVGKVERFQSPLLRNLIGPNDSRDRTTSFLNSLRDGFLDQAATLISSQQLVKSNDPESSGSELKPVPVIQASNLEDIDWVEEEELSQSTRNSSLAQFPCPGTSEWEHYCQSRNALSRFLEKVIPTLSDLSIVDPKLFVENATYRTDDGTVLMSGRERLADYFQSLALTRKATGGSWTMTQCKVIDWRRKEILVKYESNVGAMPHWTVHGSDIYTLTNNTVSNGERTVIAEIKQQRMTLINQNGSERPLDSQWLIKNLVTAFDREGSGKASRDFLTELLMQQPGMREVLTVNTDSNAAVSKAGKKLSQSAAAACYYIMADLLEHSVMVLDVSSSRVSPPASEYMDENVDLRGYLGESILKGKNVYDRSIGSVIFGLRDSIRQKRIVVHRIFPSRVELLMPSGDIRLSQKFSFRIPTPGAGVIVPESVSSPPIIVELLSDYKIDPASGAIIEHRLVETRVNGQLTPGDQVSRWIRRFLRRDDGLGFDPSEKGSNDGVLRAVSDTLNFFRSVTGEDTT</sequence>
<gene>
    <name evidence="2" type="ORF">IV203_031740</name>
</gene>
<reference evidence="2" key="2">
    <citation type="submission" date="2021-04" db="EMBL/GenBank/DDBJ databases">
        <authorList>
            <person name="Podell S."/>
        </authorList>
    </citation>
    <scope>NUCLEOTIDE SEQUENCE</scope>
    <source>
        <strain evidence="2">Hildebrandi</strain>
    </source>
</reference>
<evidence type="ECO:0000313" key="3">
    <source>
        <dbReference type="Proteomes" id="UP000693970"/>
    </source>
</evidence>
<evidence type="ECO:0008006" key="4">
    <source>
        <dbReference type="Google" id="ProtNLM"/>
    </source>
</evidence>
<organism evidence="2 3">
    <name type="scientific">Nitzschia inconspicua</name>
    <dbReference type="NCBI Taxonomy" id="303405"/>
    <lineage>
        <taxon>Eukaryota</taxon>
        <taxon>Sar</taxon>
        <taxon>Stramenopiles</taxon>
        <taxon>Ochrophyta</taxon>
        <taxon>Bacillariophyta</taxon>
        <taxon>Bacillariophyceae</taxon>
        <taxon>Bacillariophycidae</taxon>
        <taxon>Bacillariales</taxon>
        <taxon>Bacillariaceae</taxon>
        <taxon>Nitzschia</taxon>
    </lineage>
</organism>
<reference evidence="2" key="1">
    <citation type="journal article" date="2021" name="Sci. Rep.">
        <title>Diploid genomic architecture of Nitzschia inconspicua, an elite biomass production diatom.</title>
        <authorList>
            <person name="Oliver A."/>
            <person name="Podell S."/>
            <person name="Pinowska A."/>
            <person name="Traller J.C."/>
            <person name="Smith S.R."/>
            <person name="McClure R."/>
            <person name="Beliaev A."/>
            <person name="Bohutskyi P."/>
            <person name="Hill E.A."/>
            <person name="Rabines A."/>
            <person name="Zheng H."/>
            <person name="Allen L.Z."/>
            <person name="Kuo A."/>
            <person name="Grigoriev I.V."/>
            <person name="Allen A.E."/>
            <person name="Hazlebeck D."/>
            <person name="Allen E.E."/>
        </authorList>
    </citation>
    <scope>NUCLEOTIDE SEQUENCE</scope>
    <source>
        <strain evidence="2">Hildebrandi</strain>
    </source>
</reference>
<keyword evidence="1" id="KW-0732">Signal</keyword>